<evidence type="ECO:0000256" key="8">
    <source>
        <dbReference type="PROSITE-ProRule" id="PRU01360"/>
    </source>
</evidence>
<dbReference type="Proteomes" id="UP000008840">
    <property type="component" value="Chromosome"/>
</dbReference>
<dbReference type="AlphaFoldDB" id="B2FR08"/>
<dbReference type="PANTHER" id="PTHR47234:SF2">
    <property type="entry name" value="TONB-DEPENDENT RECEPTOR"/>
    <property type="match status" value="1"/>
</dbReference>
<dbReference type="eggNOG" id="COG4771">
    <property type="taxonomic scope" value="Bacteria"/>
</dbReference>
<dbReference type="eggNOG" id="COG1629">
    <property type="taxonomic scope" value="Bacteria"/>
</dbReference>
<dbReference type="HOGENOM" id="CLU_010745_0_0_6"/>
<accession>B2FR08</accession>
<dbReference type="InterPro" id="IPR012910">
    <property type="entry name" value="Plug_dom"/>
</dbReference>
<reference evidence="12 13" key="1">
    <citation type="journal article" date="2008" name="Genome Biol.">
        <title>The complete genome, comparative and functional analysis of Stenotrophomonas maltophilia reveals an organism heavily shielded by drug resistance determinants.</title>
        <authorList>
            <person name="Crossman L.C."/>
            <person name="Gould V.C."/>
            <person name="Dow J.M."/>
            <person name="Vernikos G.S."/>
            <person name="Okazaki A."/>
            <person name="Sebaihia M."/>
            <person name="Saunders D."/>
            <person name="Arrowsmith C."/>
            <person name="Carver T."/>
            <person name="Peters N."/>
            <person name="Adlem E."/>
            <person name="Kerhornou A."/>
            <person name="Lord A."/>
            <person name="Murphy L."/>
            <person name="Seeger K."/>
            <person name="Squares R."/>
            <person name="Rutter S."/>
            <person name="Quail M.A."/>
            <person name="Rajandream M.A."/>
            <person name="Harris D."/>
            <person name="Churcher C."/>
            <person name="Bentley S.D."/>
            <person name="Parkhill J."/>
            <person name="Thomson N.R."/>
            <person name="Avison M.B."/>
        </authorList>
    </citation>
    <scope>NUCLEOTIDE SEQUENCE [LARGE SCALE GENOMIC DNA]</scope>
    <source>
        <strain evidence="12 13">K279a</strain>
    </source>
</reference>
<evidence type="ECO:0000313" key="12">
    <source>
        <dbReference type="EMBL" id="CAQ47061.1"/>
    </source>
</evidence>
<evidence type="ECO:0000256" key="7">
    <source>
        <dbReference type="ARBA" id="ARBA00023237"/>
    </source>
</evidence>
<proteinExistence type="inferred from homology"/>
<dbReference type="PANTHER" id="PTHR47234">
    <property type="match status" value="1"/>
</dbReference>
<evidence type="ECO:0000313" key="13">
    <source>
        <dbReference type="Proteomes" id="UP000008840"/>
    </source>
</evidence>
<dbReference type="EnsemblBacteria" id="CAQ47061">
    <property type="protein sequence ID" value="CAQ47061"/>
    <property type="gene ID" value="Smlt3645"/>
</dbReference>
<evidence type="ECO:0000256" key="4">
    <source>
        <dbReference type="ARBA" id="ARBA00022692"/>
    </source>
</evidence>
<keyword evidence="3 8" id="KW-1134">Transmembrane beta strand</keyword>
<dbReference type="InterPro" id="IPR039426">
    <property type="entry name" value="TonB-dep_rcpt-like"/>
</dbReference>
<keyword evidence="7 8" id="KW-0998">Cell outer membrane</keyword>
<dbReference type="SUPFAM" id="SSF56935">
    <property type="entry name" value="Porins"/>
    <property type="match status" value="1"/>
</dbReference>
<dbReference type="InterPro" id="IPR000531">
    <property type="entry name" value="Beta-barrel_TonB"/>
</dbReference>
<keyword evidence="5 9" id="KW-0798">TonB box</keyword>
<gene>
    <name evidence="12" type="ordered locus">Smlt3645</name>
</gene>
<dbReference type="InterPro" id="IPR037066">
    <property type="entry name" value="Plug_dom_sf"/>
</dbReference>
<dbReference type="Gene3D" id="2.40.170.20">
    <property type="entry name" value="TonB-dependent receptor, beta-barrel domain"/>
    <property type="match status" value="1"/>
</dbReference>
<evidence type="ECO:0000259" key="10">
    <source>
        <dbReference type="Pfam" id="PF00593"/>
    </source>
</evidence>
<evidence type="ECO:0000256" key="6">
    <source>
        <dbReference type="ARBA" id="ARBA00023136"/>
    </source>
</evidence>
<keyword evidence="2 8" id="KW-0813">Transport</keyword>
<comment type="similarity">
    <text evidence="8 9">Belongs to the TonB-dependent receptor family.</text>
</comment>
<evidence type="ECO:0000256" key="2">
    <source>
        <dbReference type="ARBA" id="ARBA00022448"/>
    </source>
</evidence>
<dbReference type="Pfam" id="PF07715">
    <property type="entry name" value="Plug"/>
    <property type="match status" value="1"/>
</dbReference>
<dbReference type="EMBL" id="AM743169">
    <property type="protein sequence ID" value="CAQ47061.1"/>
    <property type="molecule type" value="Genomic_DNA"/>
</dbReference>
<dbReference type="KEGG" id="sml:Smlt3645"/>
<evidence type="ECO:0000256" key="5">
    <source>
        <dbReference type="ARBA" id="ARBA00023077"/>
    </source>
</evidence>
<evidence type="ECO:0000256" key="9">
    <source>
        <dbReference type="RuleBase" id="RU003357"/>
    </source>
</evidence>
<dbReference type="InterPro" id="IPR036942">
    <property type="entry name" value="Beta-barrel_TonB_sf"/>
</dbReference>
<dbReference type="Pfam" id="PF00593">
    <property type="entry name" value="TonB_dep_Rec_b-barrel"/>
    <property type="match status" value="1"/>
</dbReference>
<organism evidence="12 13">
    <name type="scientific">Stenotrophomonas maltophilia (strain K279a)</name>
    <dbReference type="NCBI Taxonomy" id="522373"/>
    <lineage>
        <taxon>Bacteria</taxon>
        <taxon>Pseudomonadati</taxon>
        <taxon>Pseudomonadota</taxon>
        <taxon>Gammaproteobacteria</taxon>
        <taxon>Lysobacterales</taxon>
        <taxon>Lysobacteraceae</taxon>
        <taxon>Stenotrophomonas</taxon>
        <taxon>Stenotrophomonas maltophilia group</taxon>
    </lineage>
</organism>
<evidence type="ECO:0000256" key="1">
    <source>
        <dbReference type="ARBA" id="ARBA00004571"/>
    </source>
</evidence>
<name>B2FR08_STRMK</name>
<evidence type="ECO:0000256" key="3">
    <source>
        <dbReference type="ARBA" id="ARBA00022452"/>
    </source>
</evidence>
<dbReference type="GO" id="GO:0009279">
    <property type="term" value="C:cell outer membrane"/>
    <property type="evidence" value="ECO:0007669"/>
    <property type="project" value="UniProtKB-SubCell"/>
</dbReference>
<dbReference type="Gene3D" id="2.170.130.10">
    <property type="entry name" value="TonB-dependent receptor, plug domain"/>
    <property type="match status" value="1"/>
</dbReference>
<keyword evidence="13" id="KW-1185">Reference proteome</keyword>
<feature type="domain" description="TonB-dependent receptor-like beta-barrel" evidence="10">
    <location>
        <begin position="357"/>
        <end position="954"/>
    </location>
</feature>
<sequence length="990" mass="106353">MEREPMKLNSNKLRDAVCVALAASAASVAGTGVASAQTATNLDRIEVTGSRIRTVDVETAQPVLTLNRADIEKQGFSSVADILQNISAVGTPPISRAQPLSSGEAVGGTYISLRDLGATRTLVLLNGKRLGITTGGLQDISTVPVSAIERIEVLKDGASSIYGSDAIAGVINIITRTNFEGATGSVYYGQYSEGDGATRTMDFTMGVKGERGSLTIGAEYAKEDKVRAADRPYGAFPRSSNHPDFGWTTVGEFGGFVSRPADGLPGVTYPAASASNPNREVRVILREGGNANNKADYVAQNVNSFSTKDKTNTNLQTDLRTPQERRAVFVDGIYDLTDNVRLRTNMLYSFRDSNRQIAGYPYGALAFGSPISASSVFNPLGADIANWWRRTSEVPRNTRAELTTFRFSGGLEGSFEFSDRLFDWDVGYLYNNNKLVQTSTGDLNLTALRAAVGPSFINSSGVAQCGTVANPIGLNQCVPYNPFLHAGIQSNGANGALTGNTALQNLLFPSAHSTAETTTKVVTANLAGSLFTLPAGDLGFAVGVEHRKETGSFSPDALVQSGNTSGLANFPTGGGYKVDEVYAEFNVPILADLPGARELSLNAATRHSDYDTFGTTLNSKFGFKWKPIDSLLIRGTWAEGFRAPTIADLYSGGSQSFDFFTDPCDVVYGASRTNAAVRARCAAALPAGVNAANFRQQQQGFTPTTAASSQTPLAFVSGSNDQLTPETSTSKTLGFVWSPGFIQNFNMSLDWWEIRVENTIISDTANLILNDCYINDIAARCSAFTRDPVTGIVNNLKRTGINAGYREVEGFDLDVSYRLPTDRFGNFSAQWTSTYTSRDDLVTTKNPVTHPNPRTGVGWAGGAFRVRSNLNLGWEMGDFGASWTVRYFSGMKESCLSAVTFPEECNLPNYASPNNQGVAVGSATNQRGATVFNDVQLRWNAPWNATVAVGANNVFGRVGPTMYSQPSANVSYYGGFDIGRFLYMKYTQRF</sequence>
<comment type="subcellular location">
    <subcellularLocation>
        <location evidence="1 8">Cell outer membrane</location>
        <topology evidence="1 8">Multi-pass membrane protein</topology>
    </subcellularLocation>
</comment>
<keyword evidence="12" id="KW-0675">Receptor</keyword>
<keyword evidence="4 8" id="KW-0812">Transmembrane</keyword>
<keyword evidence="6 8" id="KW-0472">Membrane</keyword>
<feature type="domain" description="TonB-dependent receptor plug" evidence="11">
    <location>
        <begin position="58"/>
        <end position="170"/>
    </location>
</feature>
<dbReference type="PROSITE" id="PS52016">
    <property type="entry name" value="TONB_DEPENDENT_REC_3"/>
    <property type="match status" value="1"/>
</dbReference>
<protein>
    <submittedName>
        <fullName evidence="12">TonB dependent receptor</fullName>
    </submittedName>
</protein>
<evidence type="ECO:0000259" key="11">
    <source>
        <dbReference type="Pfam" id="PF07715"/>
    </source>
</evidence>